<dbReference type="Proteomes" id="UP000053354">
    <property type="component" value="Chromosome"/>
</dbReference>
<dbReference type="STRING" id="1302659.I858_001920"/>
<accession>A0A1B1RY23</accession>
<dbReference type="Pfam" id="PF03475">
    <property type="entry name" value="YiiM_3-alpha"/>
    <property type="match status" value="1"/>
</dbReference>
<dbReference type="GO" id="GO:0003824">
    <property type="term" value="F:catalytic activity"/>
    <property type="evidence" value="ECO:0007669"/>
    <property type="project" value="InterPro"/>
</dbReference>
<dbReference type="InterPro" id="IPR005302">
    <property type="entry name" value="MoCF_Sase_C"/>
</dbReference>
<dbReference type="Gene3D" id="2.40.33.20">
    <property type="entry name" value="PK beta-barrel domain-like"/>
    <property type="match status" value="1"/>
</dbReference>
<dbReference type="OrthoDB" id="9786134at2"/>
<keyword evidence="3" id="KW-1185">Reference proteome</keyword>
<dbReference type="PROSITE" id="PS51340">
    <property type="entry name" value="MOSC"/>
    <property type="match status" value="1"/>
</dbReference>
<dbReference type="PANTHER" id="PTHR30212">
    <property type="entry name" value="PROTEIN YIIM"/>
    <property type="match status" value="1"/>
</dbReference>
<dbReference type="PANTHER" id="PTHR30212:SF2">
    <property type="entry name" value="PROTEIN YIIM"/>
    <property type="match status" value="1"/>
</dbReference>
<sequence length="222" mass="25017">MRNVEKAVIKNLAIGLPEKITYGNGEEMITAIRKQHVQEVLLSRDGFQGDGVADVKHHGGPDRAVCIYSQEHYAYWNDYFDMVLPSTAFGENLTVTNMLERDIFIGDIFQIGEAVVQVTQGRVPCNTIDRRLEMKPLLKAMVKSGYTGYLCRVLEEGIVRADSTIRLVAKSPEQVSVLYANTVNFHRPKDIDGIMKVIEVEGLASEWRQFLTKRLIKLTSGQ</sequence>
<protein>
    <submittedName>
        <fullName evidence="2">MOSC domain-containing protein</fullName>
    </submittedName>
</protein>
<dbReference type="RefSeq" id="WP_065524395.1">
    <property type="nucleotide sequence ID" value="NZ_CP016540.2"/>
</dbReference>
<dbReference type="InterPro" id="IPR011037">
    <property type="entry name" value="Pyrv_Knase-like_insert_dom_sf"/>
</dbReference>
<dbReference type="AlphaFoldDB" id="A0A1B1RY23"/>
<reference evidence="2" key="1">
    <citation type="submission" date="2016-10" db="EMBL/GenBank/DDBJ databases">
        <authorList>
            <person name="See-Too W.S."/>
        </authorList>
    </citation>
    <scope>NUCLEOTIDE SEQUENCE</scope>
    <source>
        <strain evidence="2">L10.15</strain>
    </source>
</reference>
<evidence type="ECO:0000313" key="3">
    <source>
        <dbReference type="Proteomes" id="UP000053354"/>
    </source>
</evidence>
<organism evidence="2 3">
    <name type="scientific">Planococcus versutus</name>
    <dbReference type="NCBI Taxonomy" id="1302659"/>
    <lineage>
        <taxon>Bacteria</taxon>
        <taxon>Bacillati</taxon>
        <taxon>Bacillota</taxon>
        <taxon>Bacilli</taxon>
        <taxon>Bacillales</taxon>
        <taxon>Caryophanaceae</taxon>
        <taxon>Planococcus</taxon>
    </lineage>
</organism>
<dbReference type="GO" id="GO:0030151">
    <property type="term" value="F:molybdenum ion binding"/>
    <property type="evidence" value="ECO:0007669"/>
    <property type="project" value="InterPro"/>
</dbReference>
<name>A0A1B1RY23_9BACL</name>
<dbReference type="GO" id="GO:0030170">
    <property type="term" value="F:pyridoxal phosphate binding"/>
    <property type="evidence" value="ECO:0007669"/>
    <property type="project" value="InterPro"/>
</dbReference>
<proteinExistence type="predicted"/>
<dbReference type="KEGG" id="pll:I858_001920"/>
<dbReference type="Pfam" id="PF03473">
    <property type="entry name" value="MOSC"/>
    <property type="match status" value="1"/>
</dbReference>
<evidence type="ECO:0000313" key="2">
    <source>
        <dbReference type="EMBL" id="ANU25833.1"/>
    </source>
</evidence>
<gene>
    <name evidence="2" type="ORF">I858_001920</name>
</gene>
<dbReference type="InterPro" id="IPR005163">
    <property type="entry name" value="Tri_helical_YiiM-like"/>
</dbReference>
<dbReference type="EMBL" id="CP016540">
    <property type="protein sequence ID" value="ANU25833.1"/>
    <property type="molecule type" value="Genomic_DNA"/>
</dbReference>
<dbReference type="InterPro" id="IPR052353">
    <property type="entry name" value="Benzoxazolinone_Detox_Enz"/>
</dbReference>
<feature type="domain" description="MOSC" evidence="1">
    <location>
        <begin position="30"/>
        <end position="168"/>
    </location>
</feature>
<dbReference type="SUPFAM" id="SSF50800">
    <property type="entry name" value="PK beta-barrel domain-like"/>
    <property type="match status" value="1"/>
</dbReference>
<evidence type="ECO:0000259" key="1">
    <source>
        <dbReference type="PROSITE" id="PS51340"/>
    </source>
</evidence>